<dbReference type="GO" id="GO:0005881">
    <property type="term" value="C:cytoplasmic microtubule"/>
    <property type="evidence" value="ECO:0007669"/>
    <property type="project" value="TreeGrafter"/>
</dbReference>
<evidence type="ECO:0000313" key="4">
    <source>
        <dbReference type="Proteomes" id="UP000694388"/>
    </source>
</evidence>
<feature type="compositionally biased region" description="Polar residues" evidence="1">
    <location>
        <begin position="1"/>
        <end position="10"/>
    </location>
</feature>
<dbReference type="Ensembl" id="ENSEBUT00000016593.1">
    <property type="protein sequence ID" value="ENSEBUP00000016017.1"/>
    <property type="gene ID" value="ENSEBUG00000010071.1"/>
</dbReference>
<dbReference type="GO" id="GO:0045180">
    <property type="term" value="C:basal cortex"/>
    <property type="evidence" value="ECO:0007669"/>
    <property type="project" value="TreeGrafter"/>
</dbReference>
<dbReference type="Gene3D" id="1.25.10.10">
    <property type="entry name" value="Leucine-rich Repeat Variant"/>
    <property type="match status" value="1"/>
</dbReference>
<dbReference type="PANTHER" id="PTHR21567:SF9">
    <property type="entry name" value="CLIP-ASSOCIATING PROTEIN"/>
    <property type="match status" value="1"/>
</dbReference>
<keyword evidence="4" id="KW-1185">Reference proteome</keyword>
<reference evidence="3" key="1">
    <citation type="submission" date="2025-08" db="UniProtKB">
        <authorList>
            <consortium name="Ensembl"/>
        </authorList>
    </citation>
    <scope>IDENTIFICATION</scope>
</reference>
<feature type="region of interest" description="Disordered" evidence="1">
    <location>
        <begin position="1"/>
        <end position="86"/>
    </location>
</feature>
<dbReference type="Proteomes" id="UP000694388">
    <property type="component" value="Unplaced"/>
</dbReference>
<dbReference type="GeneTree" id="ENSGT00940000155574"/>
<dbReference type="GO" id="GO:0005876">
    <property type="term" value="C:spindle microtubule"/>
    <property type="evidence" value="ECO:0007669"/>
    <property type="project" value="TreeGrafter"/>
</dbReference>
<feature type="domain" description="TOG" evidence="2">
    <location>
        <begin position="153"/>
        <end position="396"/>
    </location>
</feature>
<dbReference type="GO" id="GO:0040001">
    <property type="term" value="P:establishment of mitotic spindle localization"/>
    <property type="evidence" value="ECO:0007669"/>
    <property type="project" value="TreeGrafter"/>
</dbReference>
<dbReference type="AlphaFoldDB" id="A0A8C4QKJ5"/>
<evidence type="ECO:0000259" key="2">
    <source>
        <dbReference type="SMART" id="SM01349"/>
    </source>
</evidence>
<dbReference type="GO" id="GO:0072686">
    <property type="term" value="C:mitotic spindle"/>
    <property type="evidence" value="ECO:0007669"/>
    <property type="project" value="TreeGrafter"/>
</dbReference>
<dbReference type="SMART" id="SM01349">
    <property type="entry name" value="TOG"/>
    <property type="match status" value="1"/>
</dbReference>
<sequence>MQMPGSNLTAQRVPVGSKNPSTVRRHSRIPRSQCSSRDGSPNRSRRSMRGSRIPRLSMSSNCSLNASRESSRESSPTRSFPPYGTSDRFGLDQAAYMLPTQRAMRILNNSADIEAAIANALRKPIQRRTDFGLYSDDDANSETSSICSERSYSSRRSTAVNLRSAENVAEVLNRCASSSWTERKEGLLGLRNVLRGQHRLGSLELKRLCEIFNRMLADPQSKVFVLLVETLVDFIQVYKDELHDWLLMLVSQLLKLMGTDLRVSLHSKVNNALDLVRESFPCEQQFSILMRFIVDQTQSSSLKMKVAVLCYIEKLSKRMKPNDFANSSEARLAMSRIITWTSEPKSFDVRKAAQAVLISLFDLNTPMYTMLLGALPKTFQDAAAKLLHNYVRSNSTQASIVFGRLLVNLQTNPECCVCE</sequence>
<dbReference type="InterPro" id="IPR034085">
    <property type="entry name" value="TOG"/>
</dbReference>
<dbReference type="GO" id="GO:0000776">
    <property type="term" value="C:kinetochore"/>
    <property type="evidence" value="ECO:0007669"/>
    <property type="project" value="TreeGrafter"/>
</dbReference>
<reference evidence="3" key="2">
    <citation type="submission" date="2025-09" db="UniProtKB">
        <authorList>
            <consortium name="Ensembl"/>
        </authorList>
    </citation>
    <scope>IDENTIFICATION</scope>
</reference>
<feature type="compositionally biased region" description="Low complexity" evidence="1">
    <location>
        <begin position="73"/>
        <end position="82"/>
    </location>
</feature>
<dbReference type="InterPro" id="IPR011989">
    <property type="entry name" value="ARM-like"/>
</dbReference>
<protein>
    <recommendedName>
        <fullName evidence="2">TOG domain-containing protein</fullName>
    </recommendedName>
</protein>
<organism evidence="3 4">
    <name type="scientific">Eptatretus burgeri</name>
    <name type="common">Inshore hagfish</name>
    <dbReference type="NCBI Taxonomy" id="7764"/>
    <lineage>
        <taxon>Eukaryota</taxon>
        <taxon>Metazoa</taxon>
        <taxon>Chordata</taxon>
        <taxon>Craniata</taxon>
        <taxon>Vertebrata</taxon>
        <taxon>Cyclostomata</taxon>
        <taxon>Myxini</taxon>
        <taxon>Myxiniformes</taxon>
        <taxon>Myxinidae</taxon>
        <taxon>Eptatretinae</taxon>
        <taxon>Eptatretus</taxon>
    </lineage>
</organism>
<feature type="compositionally biased region" description="Polar residues" evidence="1">
    <location>
        <begin position="57"/>
        <end position="66"/>
    </location>
</feature>
<dbReference type="InterPro" id="IPR016024">
    <property type="entry name" value="ARM-type_fold"/>
</dbReference>
<proteinExistence type="predicted"/>
<dbReference type="GO" id="GO:0005815">
    <property type="term" value="C:microtubule organizing center"/>
    <property type="evidence" value="ECO:0007669"/>
    <property type="project" value="TreeGrafter"/>
</dbReference>
<dbReference type="SUPFAM" id="SSF48371">
    <property type="entry name" value="ARM repeat"/>
    <property type="match status" value="1"/>
</dbReference>
<evidence type="ECO:0000256" key="1">
    <source>
        <dbReference type="SAM" id="MobiDB-lite"/>
    </source>
</evidence>
<dbReference type="GO" id="GO:0090307">
    <property type="term" value="P:mitotic spindle assembly"/>
    <property type="evidence" value="ECO:0007669"/>
    <property type="project" value="TreeGrafter"/>
</dbReference>
<feature type="compositionally biased region" description="Polar residues" evidence="1">
    <location>
        <begin position="30"/>
        <end position="42"/>
    </location>
</feature>
<evidence type="ECO:0000313" key="3">
    <source>
        <dbReference type="Ensembl" id="ENSEBUP00000016017.1"/>
    </source>
</evidence>
<name>A0A8C4QKJ5_EPTBU</name>
<accession>A0A8C4QKJ5</accession>
<dbReference type="PANTHER" id="PTHR21567">
    <property type="entry name" value="CLASP"/>
    <property type="match status" value="1"/>
</dbReference>
<dbReference type="GO" id="GO:0008017">
    <property type="term" value="F:microtubule binding"/>
    <property type="evidence" value="ECO:0007669"/>
    <property type="project" value="TreeGrafter"/>
</dbReference>